<dbReference type="InterPro" id="IPR027267">
    <property type="entry name" value="AH/BAR_dom_sf"/>
</dbReference>
<dbReference type="PANTHER" id="PTHR23180:SF160">
    <property type="entry name" value="ADP-RIBOSYLATION FACTOR GTPASE-ACTIVATING PROTEIN EFFECTOR PROTEIN 1"/>
    <property type="match status" value="1"/>
</dbReference>
<dbReference type="Gene3D" id="1.20.1270.60">
    <property type="entry name" value="Arfaptin homology (AH) domain/BAR domain"/>
    <property type="match status" value="1"/>
</dbReference>
<dbReference type="InterPro" id="IPR001849">
    <property type="entry name" value="PH_domain"/>
</dbReference>
<dbReference type="InterPro" id="IPR001164">
    <property type="entry name" value="ArfGAP_dom"/>
</dbReference>
<dbReference type="Proteomes" id="UP001633002">
    <property type="component" value="Unassembled WGS sequence"/>
</dbReference>
<dbReference type="InterPro" id="IPR045258">
    <property type="entry name" value="ACAP1/2/3-like"/>
</dbReference>
<dbReference type="GO" id="GO:0005096">
    <property type="term" value="F:GTPase activator activity"/>
    <property type="evidence" value="ECO:0007669"/>
    <property type="project" value="UniProtKB-KW"/>
</dbReference>
<feature type="domain" description="BAR" evidence="12">
    <location>
        <begin position="65"/>
        <end position="289"/>
    </location>
</feature>
<name>A0ABD3IJH0_9MARC</name>
<feature type="repeat" description="ANK" evidence="7">
    <location>
        <begin position="725"/>
        <end position="757"/>
    </location>
</feature>
<keyword evidence="4 8" id="KW-0863">Zinc-finger</keyword>
<dbReference type="SUPFAM" id="SSF103657">
    <property type="entry name" value="BAR/IMD domain-like"/>
    <property type="match status" value="1"/>
</dbReference>
<evidence type="ECO:0000256" key="4">
    <source>
        <dbReference type="ARBA" id="ARBA00022771"/>
    </source>
</evidence>
<dbReference type="Gene3D" id="2.30.29.30">
    <property type="entry name" value="Pleckstrin-homology domain (PH domain)/Phosphotyrosine-binding domain (PTB)"/>
    <property type="match status" value="1"/>
</dbReference>
<evidence type="ECO:0000313" key="14">
    <source>
        <dbReference type="Proteomes" id="UP001633002"/>
    </source>
</evidence>
<dbReference type="Pfam" id="PF12796">
    <property type="entry name" value="Ank_2"/>
    <property type="match status" value="1"/>
</dbReference>
<evidence type="ECO:0000256" key="2">
    <source>
        <dbReference type="ARBA" id="ARBA00022723"/>
    </source>
</evidence>
<dbReference type="CDD" id="cd07606">
    <property type="entry name" value="BAR_SFC_plant"/>
    <property type="match status" value="1"/>
</dbReference>
<dbReference type="InterPro" id="IPR002110">
    <property type="entry name" value="Ankyrin_rpt"/>
</dbReference>
<dbReference type="Gene3D" id="1.10.220.150">
    <property type="entry name" value="Arf GTPase activating protein"/>
    <property type="match status" value="1"/>
</dbReference>
<organism evidence="13 14">
    <name type="scientific">Riccia sorocarpa</name>
    <dbReference type="NCBI Taxonomy" id="122646"/>
    <lineage>
        <taxon>Eukaryota</taxon>
        <taxon>Viridiplantae</taxon>
        <taxon>Streptophyta</taxon>
        <taxon>Embryophyta</taxon>
        <taxon>Marchantiophyta</taxon>
        <taxon>Marchantiopsida</taxon>
        <taxon>Marchantiidae</taxon>
        <taxon>Marchantiales</taxon>
        <taxon>Ricciaceae</taxon>
        <taxon>Riccia</taxon>
    </lineage>
</organism>
<protein>
    <submittedName>
        <fullName evidence="13">Uncharacterized protein</fullName>
    </submittedName>
</protein>
<evidence type="ECO:0000256" key="8">
    <source>
        <dbReference type="PROSITE-ProRule" id="PRU00288"/>
    </source>
</evidence>
<evidence type="ECO:0000256" key="9">
    <source>
        <dbReference type="SAM" id="MobiDB-lite"/>
    </source>
</evidence>
<evidence type="ECO:0000256" key="5">
    <source>
        <dbReference type="ARBA" id="ARBA00022833"/>
    </source>
</evidence>
<evidence type="ECO:0000256" key="7">
    <source>
        <dbReference type="PROSITE-ProRule" id="PRU00023"/>
    </source>
</evidence>
<keyword evidence="14" id="KW-1185">Reference proteome</keyword>
<dbReference type="InterPro" id="IPR035670">
    <property type="entry name" value="AGD1/2/3/4_BAR_plant"/>
</dbReference>
<evidence type="ECO:0000256" key="3">
    <source>
        <dbReference type="ARBA" id="ARBA00022737"/>
    </source>
</evidence>
<dbReference type="SMART" id="SM00233">
    <property type="entry name" value="PH"/>
    <property type="match status" value="1"/>
</dbReference>
<feature type="domain" description="Arf-GAP" evidence="11">
    <location>
        <begin position="518"/>
        <end position="660"/>
    </location>
</feature>
<dbReference type="PROSITE" id="PS50115">
    <property type="entry name" value="ARFGAP"/>
    <property type="match status" value="1"/>
</dbReference>
<dbReference type="GO" id="GO:0008270">
    <property type="term" value="F:zinc ion binding"/>
    <property type="evidence" value="ECO:0007669"/>
    <property type="project" value="UniProtKB-KW"/>
</dbReference>
<feature type="repeat" description="ANK" evidence="7">
    <location>
        <begin position="758"/>
        <end position="790"/>
    </location>
</feature>
<proteinExistence type="predicted"/>
<dbReference type="EMBL" id="JBJQOH010000001">
    <property type="protein sequence ID" value="KAL3701674.1"/>
    <property type="molecule type" value="Genomic_DNA"/>
</dbReference>
<dbReference type="SUPFAM" id="SSF50729">
    <property type="entry name" value="PH domain-like"/>
    <property type="match status" value="1"/>
</dbReference>
<dbReference type="InterPro" id="IPR038508">
    <property type="entry name" value="ArfGAP_dom_sf"/>
</dbReference>
<dbReference type="SUPFAM" id="SSF48403">
    <property type="entry name" value="Ankyrin repeat"/>
    <property type="match status" value="1"/>
</dbReference>
<dbReference type="CDD" id="cd13250">
    <property type="entry name" value="PH_ACAP"/>
    <property type="match status" value="1"/>
</dbReference>
<dbReference type="Pfam" id="PF01412">
    <property type="entry name" value="ArfGap"/>
    <property type="match status" value="1"/>
</dbReference>
<dbReference type="PRINTS" id="PR00405">
    <property type="entry name" value="REVINTRACTNG"/>
</dbReference>
<keyword evidence="5" id="KW-0862">Zinc</keyword>
<dbReference type="Pfam" id="PF00169">
    <property type="entry name" value="PH"/>
    <property type="match status" value="1"/>
</dbReference>
<dbReference type="SUPFAM" id="SSF57863">
    <property type="entry name" value="ArfGap/RecO-like zinc finger"/>
    <property type="match status" value="1"/>
</dbReference>
<dbReference type="InterPro" id="IPR004148">
    <property type="entry name" value="BAR_dom"/>
</dbReference>
<keyword evidence="6" id="KW-0175">Coiled coil</keyword>
<evidence type="ECO:0000259" key="12">
    <source>
        <dbReference type="PROSITE" id="PS51021"/>
    </source>
</evidence>
<keyword evidence="2" id="KW-0479">Metal-binding</keyword>
<reference evidence="13 14" key="1">
    <citation type="submission" date="2024-09" db="EMBL/GenBank/DDBJ databases">
        <title>Chromosome-scale assembly of Riccia sorocarpa.</title>
        <authorList>
            <person name="Paukszto L."/>
        </authorList>
    </citation>
    <scope>NUCLEOTIDE SEQUENCE [LARGE SCALE GENOMIC DNA]</scope>
    <source>
        <strain evidence="13">LP-2024</strain>
        <tissue evidence="13">Aerial parts of the thallus</tissue>
    </source>
</reference>
<feature type="domain" description="PH" evidence="10">
    <location>
        <begin position="356"/>
        <end position="459"/>
    </location>
</feature>
<dbReference type="SMART" id="SM00105">
    <property type="entry name" value="ArfGap"/>
    <property type="match status" value="1"/>
</dbReference>
<keyword evidence="7" id="KW-0040">ANK repeat</keyword>
<keyword evidence="3" id="KW-0677">Repeat</keyword>
<feature type="compositionally biased region" description="Polar residues" evidence="9">
    <location>
        <begin position="318"/>
        <end position="328"/>
    </location>
</feature>
<feature type="compositionally biased region" description="Polar residues" evidence="9">
    <location>
        <begin position="490"/>
        <end position="500"/>
    </location>
</feature>
<dbReference type="SMART" id="SM00721">
    <property type="entry name" value="BAR"/>
    <property type="match status" value="1"/>
</dbReference>
<dbReference type="InterPro" id="IPR037278">
    <property type="entry name" value="ARFGAP/RecO"/>
</dbReference>
<dbReference type="PROSITE" id="PS50297">
    <property type="entry name" value="ANK_REP_REGION"/>
    <property type="match status" value="1"/>
</dbReference>
<feature type="region of interest" description="Disordered" evidence="9">
    <location>
        <begin position="483"/>
        <end position="516"/>
    </location>
</feature>
<feature type="region of interest" description="Disordered" evidence="9">
    <location>
        <begin position="313"/>
        <end position="333"/>
    </location>
</feature>
<comment type="caution">
    <text evidence="13">The sequence shown here is derived from an EMBL/GenBank/DDBJ whole genome shotgun (WGS) entry which is preliminary data.</text>
</comment>
<dbReference type="Pfam" id="PF16746">
    <property type="entry name" value="BAR_3"/>
    <property type="match status" value="1"/>
</dbReference>
<dbReference type="PROSITE" id="PS50088">
    <property type="entry name" value="ANK_REPEAT"/>
    <property type="match status" value="2"/>
</dbReference>
<evidence type="ECO:0000313" key="13">
    <source>
        <dbReference type="EMBL" id="KAL3701674.1"/>
    </source>
</evidence>
<evidence type="ECO:0000259" key="11">
    <source>
        <dbReference type="PROSITE" id="PS50115"/>
    </source>
</evidence>
<accession>A0ABD3IJH0</accession>
<dbReference type="PROSITE" id="PS51021">
    <property type="entry name" value="BAR"/>
    <property type="match status" value="1"/>
</dbReference>
<dbReference type="SMART" id="SM00248">
    <property type="entry name" value="ANK"/>
    <property type="match status" value="2"/>
</dbReference>
<dbReference type="InterPro" id="IPR036770">
    <property type="entry name" value="Ankyrin_rpt-contain_sf"/>
</dbReference>
<evidence type="ECO:0000256" key="1">
    <source>
        <dbReference type="ARBA" id="ARBA00022468"/>
    </source>
</evidence>
<dbReference type="AlphaFoldDB" id="A0ABD3IJH0"/>
<dbReference type="Gene3D" id="1.25.40.20">
    <property type="entry name" value="Ankyrin repeat-containing domain"/>
    <property type="match status" value="1"/>
</dbReference>
<sequence length="819" mass="90978">MFCGFEKSAIVCSVPFTRKGSDVAVASPSVGGGGLSSKGADGTRQHIGASQGLEGKWQIFTSAVMQFSKLDDSPMFRKQILALEETAEALKDRCQKFHKGCRKYSEVLGEAYDGDIAFANALENFGGGLDDPMAIAVGGPVMTKFTIALREIGTYKEILRSQVEHTLEDRLTQFVSLDLLEVKELRKRFEKSSLHYDQVRVKFLNLKRDAKLDVVIEAEDDLRTARSAFEQARFNLVSALSNLEAKKKFEFLEAVSECMDAHLRYFKQGYELLHQMEPYIHQVLAYAQQSRQRANYEQAALADRMQEFTSRMERENQRSFSKTDTSTAGDGIQTVGRSSHRLIEAVMQSTPGGKVQTIKQGYLLKRSSNLRGDWKRRFFVLDSFGKLYYYRKQWGKPTDEKTIAHHTVNLLTSTIKMDAEQTDLRFCFRIVSPSKSYTLQAENALDRMDWIDKITGVIASLLNSQLTDQRSVTSCSGSCAGDPEHHISDETSSLSASSQRCIGGGAEPGPGSTRERQQRPLDILRGVPGNEICADCGAPDPDWASLNLGVLLCIECAGIHRNLGVHISKMRSLTLDVKVWEPSVIAFFLSVGNVCANSVWEEELGRPRSISRRFDRSSGNLDQKDVILKPQPRDPFSVKERYIQMKYVDRRFLRKAESTTPKGSSVANSIWKAVRAGNKQGTLRLLLVDKADVNTTYEQAMGLAASHASQGFLGLRKGHSEEILSGCTLLHVACQTGDLAMIEMLLQHGARVDIQDDLGRYPLHHCAIHGKNVCAKLLVTRGAQPTAADNWGKTPLECALEVGPVTDEDLVTVLSVPSR</sequence>
<dbReference type="CDD" id="cd08204">
    <property type="entry name" value="ArfGap"/>
    <property type="match status" value="1"/>
</dbReference>
<evidence type="ECO:0000256" key="6">
    <source>
        <dbReference type="ARBA" id="ARBA00023054"/>
    </source>
</evidence>
<dbReference type="PANTHER" id="PTHR23180">
    <property type="entry name" value="CENTAURIN/ARF"/>
    <property type="match status" value="1"/>
</dbReference>
<dbReference type="InterPro" id="IPR011993">
    <property type="entry name" value="PH-like_dom_sf"/>
</dbReference>
<keyword evidence="1" id="KW-0343">GTPase activation</keyword>
<evidence type="ECO:0000259" key="10">
    <source>
        <dbReference type="PROSITE" id="PS50003"/>
    </source>
</evidence>
<dbReference type="FunFam" id="1.10.220.150:FF:000019">
    <property type="entry name" value="ADP-ribosylation factor GTPase-activating protein AGD1"/>
    <property type="match status" value="1"/>
</dbReference>
<dbReference type="PROSITE" id="PS50003">
    <property type="entry name" value="PH_DOMAIN"/>
    <property type="match status" value="1"/>
</dbReference>
<gene>
    <name evidence="13" type="ORF">R1sor_019696</name>
</gene>